<dbReference type="AlphaFoldDB" id="A0A7G7BUV8"/>
<sequence length="163" mass="17594">MPLTGISQFPRDSLDELDESAREIAGLFIHIATAAAYADRETTGRPGQTDEATQRRVTALTRVAGTVGRALADLGEAVAHAGGLHQVARLPRSSERAKTERSLRTALDDRLDSARRHLHEAGRQLYADTERLTPPRTPRSAQAPSPVPVAPRPATPTATPRTH</sequence>
<gene>
    <name evidence="2" type="ORF">F0344_07870</name>
</gene>
<keyword evidence="3" id="KW-1185">Reference proteome</keyword>
<evidence type="ECO:0000313" key="3">
    <source>
        <dbReference type="Proteomes" id="UP000515307"/>
    </source>
</evidence>
<evidence type="ECO:0000256" key="1">
    <source>
        <dbReference type="SAM" id="MobiDB-lite"/>
    </source>
</evidence>
<feature type="compositionally biased region" description="Basic and acidic residues" evidence="1">
    <location>
        <begin position="121"/>
        <end position="133"/>
    </location>
</feature>
<dbReference type="Proteomes" id="UP000515307">
    <property type="component" value="Chromosome"/>
</dbReference>
<dbReference type="EMBL" id="CP045702">
    <property type="protein sequence ID" value="QNE79123.1"/>
    <property type="molecule type" value="Genomic_DNA"/>
</dbReference>
<protein>
    <submittedName>
        <fullName evidence="2">Uncharacterized protein</fullName>
    </submittedName>
</protein>
<organism evidence="2 3">
    <name type="scientific">Streptomyces finlayi</name>
    <dbReference type="NCBI Taxonomy" id="67296"/>
    <lineage>
        <taxon>Bacteria</taxon>
        <taxon>Bacillati</taxon>
        <taxon>Actinomycetota</taxon>
        <taxon>Actinomycetes</taxon>
        <taxon>Kitasatosporales</taxon>
        <taxon>Streptomycetaceae</taxon>
        <taxon>Streptomyces</taxon>
    </lineage>
</organism>
<feature type="region of interest" description="Disordered" evidence="1">
    <location>
        <begin position="121"/>
        <end position="163"/>
    </location>
</feature>
<accession>A0A7G7BUV8</accession>
<reference evidence="3" key="1">
    <citation type="submission" date="2019-10" db="EMBL/GenBank/DDBJ databases">
        <title>Antimicrobial potential of Antarctic Bacteria.</title>
        <authorList>
            <person name="Benaud N."/>
            <person name="Edwards R.J."/>
            <person name="Ferrari B.C."/>
        </authorList>
    </citation>
    <scope>NUCLEOTIDE SEQUENCE [LARGE SCALE GENOMIC DNA]</scope>
    <source>
        <strain evidence="3">NBSH44</strain>
    </source>
</reference>
<dbReference type="KEGG" id="sfiy:F0344_07870"/>
<evidence type="ECO:0000313" key="2">
    <source>
        <dbReference type="EMBL" id="QNE79123.1"/>
    </source>
</evidence>
<proteinExistence type="predicted"/>
<name>A0A7G7BUV8_9ACTN</name>
<feature type="compositionally biased region" description="Pro residues" evidence="1">
    <location>
        <begin position="145"/>
        <end position="154"/>
    </location>
</feature>